<organism evidence="1 2">
    <name type="scientific">Aristolochia fimbriata</name>
    <name type="common">White veined hardy Dutchman's pipe vine</name>
    <dbReference type="NCBI Taxonomy" id="158543"/>
    <lineage>
        <taxon>Eukaryota</taxon>
        <taxon>Viridiplantae</taxon>
        <taxon>Streptophyta</taxon>
        <taxon>Embryophyta</taxon>
        <taxon>Tracheophyta</taxon>
        <taxon>Spermatophyta</taxon>
        <taxon>Magnoliopsida</taxon>
        <taxon>Magnoliidae</taxon>
        <taxon>Piperales</taxon>
        <taxon>Aristolochiaceae</taxon>
        <taxon>Aristolochia</taxon>
    </lineage>
</organism>
<protein>
    <submittedName>
        <fullName evidence="1">Uncharacterized protein</fullName>
    </submittedName>
</protein>
<comment type="caution">
    <text evidence="1">The sequence shown here is derived from an EMBL/GenBank/DDBJ whole genome shotgun (WGS) entry which is preliminary data.</text>
</comment>
<accession>A0AAV7EUL9</accession>
<dbReference type="Proteomes" id="UP000825729">
    <property type="component" value="Unassembled WGS sequence"/>
</dbReference>
<sequence>MFKFQSNGFCFFPPELKLKSSDTLVSDFATVIKQCLPGKCLITIKEEALKYLLLTSFSACLCFRASIYSKASKGDSRIMLNDPSVCKRSSRRRFCESKAIGQRKRKNCMYENFVDKGENSLYYLPESIDKLMWISFCDDFWASGVAEYGLNSEKHKLTDSLVPEQF</sequence>
<evidence type="ECO:0000313" key="1">
    <source>
        <dbReference type="EMBL" id="KAG9451337.1"/>
    </source>
</evidence>
<name>A0AAV7EUL9_ARIFI</name>
<dbReference type="EMBL" id="JAINDJ010000004">
    <property type="protein sequence ID" value="KAG9451337.1"/>
    <property type="molecule type" value="Genomic_DNA"/>
</dbReference>
<dbReference type="AlphaFoldDB" id="A0AAV7EUL9"/>
<gene>
    <name evidence="1" type="ORF">H6P81_011302</name>
</gene>
<reference evidence="1 2" key="1">
    <citation type="submission" date="2021-07" db="EMBL/GenBank/DDBJ databases">
        <title>The Aristolochia fimbriata genome: insights into angiosperm evolution, floral development and chemical biosynthesis.</title>
        <authorList>
            <person name="Jiao Y."/>
        </authorList>
    </citation>
    <scope>NUCLEOTIDE SEQUENCE [LARGE SCALE GENOMIC DNA]</scope>
    <source>
        <strain evidence="1">IBCAS-2021</strain>
        <tissue evidence="1">Leaf</tissue>
    </source>
</reference>
<evidence type="ECO:0000313" key="2">
    <source>
        <dbReference type="Proteomes" id="UP000825729"/>
    </source>
</evidence>
<proteinExistence type="predicted"/>
<keyword evidence="2" id="KW-1185">Reference proteome</keyword>